<evidence type="ECO:0000313" key="3">
    <source>
        <dbReference type="WBParaSite" id="ACRNAN_scaffold9641.g25378.t1"/>
    </source>
</evidence>
<evidence type="ECO:0000256" key="1">
    <source>
        <dbReference type="SAM" id="Phobius"/>
    </source>
</evidence>
<keyword evidence="2" id="KW-1185">Reference proteome</keyword>
<dbReference type="WBParaSite" id="ACRNAN_scaffold9641.g25378.t1">
    <property type="protein sequence ID" value="ACRNAN_scaffold9641.g25378.t1"/>
    <property type="gene ID" value="ACRNAN_scaffold9641.g25378"/>
</dbReference>
<name>A0A914ERF7_9BILA</name>
<reference evidence="3" key="1">
    <citation type="submission" date="2022-11" db="UniProtKB">
        <authorList>
            <consortium name="WormBaseParasite"/>
        </authorList>
    </citation>
    <scope>IDENTIFICATION</scope>
</reference>
<dbReference type="Pfam" id="PF10321">
    <property type="entry name" value="7TM_GPCR_Srt"/>
    <property type="match status" value="1"/>
</dbReference>
<feature type="transmembrane region" description="Helical" evidence="1">
    <location>
        <begin position="51"/>
        <end position="76"/>
    </location>
</feature>
<feature type="transmembrane region" description="Helical" evidence="1">
    <location>
        <begin position="20"/>
        <end position="45"/>
    </location>
</feature>
<keyword evidence="1" id="KW-0812">Transmembrane</keyword>
<dbReference type="PANTHER" id="PTHR23021:SF11">
    <property type="entry name" value="SERPENTINE RECEPTOR, CLASS T"/>
    <property type="match status" value="1"/>
</dbReference>
<dbReference type="Proteomes" id="UP000887540">
    <property type="component" value="Unplaced"/>
</dbReference>
<sequence>MIVMARKEFIQHSCYKFMFLMGIIDMFVLPFNAIAGGIQAILGYHYCAYPILYFFIGVIPSSGWYGTGMTCLLLAINRFFEMTNREVAEILFGGKRIYIWLSLPFVYMFYTFFEEVATYQNKYFAFFFDPFYGEPGWESAKHVNLTYHCIHNITIVIGLGGIYGLLCFIIATKSTSLFKNADTSKLQKLMTLQSMCICIEIFVAAIVYVIMQFYTVPDILIVIAHACWICVHGASPITLTAGSSTVHPILPAIVSQNP</sequence>
<accession>A0A914ERF7</accession>
<evidence type="ECO:0000313" key="2">
    <source>
        <dbReference type="Proteomes" id="UP000887540"/>
    </source>
</evidence>
<dbReference type="SUPFAM" id="SSF81321">
    <property type="entry name" value="Family A G protein-coupled receptor-like"/>
    <property type="match status" value="1"/>
</dbReference>
<dbReference type="InterPro" id="IPR019425">
    <property type="entry name" value="7TM_GPCR_serpentine_rcpt_Srt"/>
</dbReference>
<dbReference type="PANTHER" id="PTHR23021">
    <property type="entry name" value="SERPENTINE RECEPTOR, CLASS T"/>
    <property type="match status" value="1"/>
</dbReference>
<keyword evidence="1" id="KW-0472">Membrane</keyword>
<proteinExistence type="predicted"/>
<feature type="transmembrane region" description="Helical" evidence="1">
    <location>
        <begin position="150"/>
        <end position="171"/>
    </location>
</feature>
<organism evidence="2 3">
    <name type="scientific">Acrobeloides nanus</name>
    <dbReference type="NCBI Taxonomy" id="290746"/>
    <lineage>
        <taxon>Eukaryota</taxon>
        <taxon>Metazoa</taxon>
        <taxon>Ecdysozoa</taxon>
        <taxon>Nematoda</taxon>
        <taxon>Chromadorea</taxon>
        <taxon>Rhabditida</taxon>
        <taxon>Tylenchina</taxon>
        <taxon>Cephalobomorpha</taxon>
        <taxon>Cephaloboidea</taxon>
        <taxon>Cephalobidae</taxon>
        <taxon>Acrobeloides</taxon>
    </lineage>
</organism>
<feature type="transmembrane region" description="Helical" evidence="1">
    <location>
        <begin position="97"/>
        <end position="113"/>
    </location>
</feature>
<keyword evidence="1" id="KW-1133">Transmembrane helix</keyword>
<feature type="transmembrane region" description="Helical" evidence="1">
    <location>
        <begin position="192"/>
        <end position="213"/>
    </location>
</feature>
<dbReference type="AlphaFoldDB" id="A0A914ERF7"/>
<protein>
    <submittedName>
        <fullName evidence="3">Serpentine Receptor, class T</fullName>
    </submittedName>
</protein>